<sequence length="396" mass="45746">MDKTNKKLDIVVQLTPEQKKRFQEYIPLKVYATEKNIAIIVALIQLVMIIVFMNSKHLSFAFTRTMGYFSLYVFLFVVTCIAVVLYPYTVNRKKYSQFFWLRRIYTACLCLWVLGITCMELLGGKSLSVYCYLLPTTAAFLLLTPLESAAIFGCTWLSLVFISIKFANSNNNMFGYIVNGILVTVLSFFISYRYYRSTAIEFCDRDIISRQYDEIQRKNDLLVELVNIDQLTGLNNRHYLLNNIYPLFASARTKGYYGMCLMLDIDYFKQYNDLYGHVQGDVCLQRIAGIIRTISLREDASPIRYGGEEFLIIKISEQAFDAEHFAQNLLSSIKKEHIERDDVKEKYVTVSAGLWYGNLKPMDHIEAAIKYADDALYEAKKAGRNRIICSDLITET</sequence>
<comment type="caution">
    <text evidence="3">The sequence shown here is derived from an EMBL/GenBank/DDBJ whole genome shotgun (WGS) entry which is preliminary data.</text>
</comment>
<keyword evidence="1" id="KW-1133">Transmembrane helix</keyword>
<evidence type="ECO:0000256" key="1">
    <source>
        <dbReference type="SAM" id="Phobius"/>
    </source>
</evidence>
<feature type="transmembrane region" description="Helical" evidence="1">
    <location>
        <begin position="37"/>
        <end position="55"/>
    </location>
</feature>
<dbReference type="Proteomes" id="UP000306509">
    <property type="component" value="Unassembled WGS sequence"/>
</dbReference>
<dbReference type="NCBIfam" id="TIGR00254">
    <property type="entry name" value="GGDEF"/>
    <property type="match status" value="1"/>
</dbReference>
<dbReference type="SUPFAM" id="SSF55073">
    <property type="entry name" value="Nucleotide cyclase"/>
    <property type="match status" value="1"/>
</dbReference>
<organism evidence="3 4">
    <name type="scientific">Robinsoniella peoriensis</name>
    <dbReference type="NCBI Taxonomy" id="180332"/>
    <lineage>
        <taxon>Bacteria</taxon>
        <taxon>Bacillati</taxon>
        <taxon>Bacillota</taxon>
        <taxon>Clostridia</taxon>
        <taxon>Lachnospirales</taxon>
        <taxon>Lachnospiraceae</taxon>
        <taxon>Robinsoniella</taxon>
    </lineage>
</organism>
<accession>A0A4V6HRS3</accession>
<dbReference type="InterPro" id="IPR050469">
    <property type="entry name" value="Diguanylate_Cyclase"/>
</dbReference>
<evidence type="ECO:0000313" key="3">
    <source>
        <dbReference type="EMBL" id="TLD00128.1"/>
    </source>
</evidence>
<dbReference type="InterPro" id="IPR029787">
    <property type="entry name" value="Nucleotide_cyclase"/>
</dbReference>
<dbReference type="AlphaFoldDB" id="A0A4V6HRS3"/>
<feature type="domain" description="GGDEF" evidence="2">
    <location>
        <begin position="256"/>
        <end position="392"/>
    </location>
</feature>
<protein>
    <submittedName>
        <fullName evidence="3">Stalked cell differentiation-controlling protein</fullName>
    </submittedName>
</protein>
<keyword evidence="1" id="KW-0812">Transmembrane</keyword>
<dbReference type="RefSeq" id="WP_138002791.1">
    <property type="nucleotide sequence ID" value="NZ_QGQD01000059.1"/>
</dbReference>
<feature type="transmembrane region" description="Helical" evidence="1">
    <location>
        <begin position="174"/>
        <end position="195"/>
    </location>
</feature>
<dbReference type="EMBL" id="QGQD01000059">
    <property type="protein sequence ID" value="TLD00128.1"/>
    <property type="molecule type" value="Genomic_DNA"/>
</dbReference>
<feature type="transmembrane region" description="Helical" evidence="1">
    <location>
        <begin position="67"/>
        <end position="88"/>
    </location>
</feature>
<evidence type="ECO:0000313" key="4">
    <source>
        <dbReference type="Proteomes" id="UP000306509"/>
    </source>
</evidence>
<dbReference type="GO" id="GO:0052621">
    <property type="term" value="F:diguanylate cyclase activity"/>
    <property type="evidence" value="ECO:0007669"/>
    <property type="project" value="TreeGrafter"/>
</dbReference>
<reference evidence="3 4" key="1">
    <citation type="journal article" date="2019" name="Anaerobe">
        <title>Detection of Robinsoniella peoriensis in multiple bone samples of a trauma patient.</title>
        <authorList>
            <person name="Schrottner P."/>
            <person name="Hartwich K."/>
            <person name="Bunk B."/>
            <person name="Schober I."/>
            <person name="Helbig S."/>
            <person name="Rudolph W.W."/>
            <person name="Gunzer F."/>
        </authorList>
    </citation>
    <scope>NUCLEOTIDE SEQUENCE [LARGE SCALE GENOMIC DNA]</scope>
    <source>
        <strain evidence="3 4">DSM 106044</strain>
    </source>
</reference>
<dbReference type="InterPro" id="IPR043128">
    <property type="entry name" value="Rev_trsase/Diguanyl_cyclase"/>
</dbReference>
<keyword evidence="1" id="KW-0472">Membrane</keyword>
<dbReference type="Pfam" id="PF00990">
    <property type="entry name" value="GGDEF"/>
    <property type="match status" value="1"/>
</dbReference>
<keyword evidence="4" id="KW-1185">Reference proteome</keyword>
<dbReference type="PANTHER" id="PTHR45138">
    <property type="entry name" value="REGULATORY COMPONENTS OF SENSORY TRANSDUCTION SYSTEM"/>
    <property type="match status" value="1"/>
</dbReference>
<dbReference type="FunFam" id="3.30.70.270:FF:000001">
    <property type="entry name" value="Diguanylate cyclase domain protein"/>
    <property type="match status" value="1"/>
</dbReference>
<dbReference type="PANTHER" id="PTHR45138:SF9">
    <property type="entry name" value="DIGUANYLATE CYCLASE DGCM-RELATED"/>
    <property type="match status" value="1"/>
</dbReference>
<feature type="transmembrane region" description="Helical" evidence="1">
    <location>
        <begin position="100"/>
        <end position="122"/>
    </location>
</feature>
<feature type="transmembrane region" description="Helical" evidence="1">
    <location>
        <begin position="142"/>
        <end position="162"/>
    </location>
</feature>
<dbReference type="PROSITE" id="PS50887">
    <property type="entry name" value="GGDEF"/>
    <property type="match status" value="1"/>
</dbReference>
<dbReference type="InterPro" id="IPR000160">
    <property type="entry name" value="GGDEF_dom"/>
</dbReference>
<name>A0A4V6HRS3_9FIRM</name>
<dbReference type="Gene3D" id="3.30.70.270">
    <property type="match status" value="1"/>
</dbReference>
<dbReference type="SMART" id="SM00267">
    <property type="entry name" value="GGDEF"/>
    <property type="match status" value="1"/>
</dbReference>
<evidence type="ECO:0000259" key="2">
    <source>
        <dbReference type="PROSITE" id="PS50887"/>
    </source>
</evidence>
<dbReference type="STRING" id="180332.GCA_000797495_01466"/>
<dbReference type="CDD" id="cd01949">
    <property type="entry name" value="GGDEF"/>
    <property type="match status" value="1"/>
</dbReference>
<proteinExistence type="predicted"/>
<gene>
    <name evidence="3" type="primary">pleD</name>
    <name evidence="3" type="ORF">DSM106044_03036</name>
</gene>